<reference evidence="1 2" key="1">
    <citation type="submission" date="2015-01" db="EMBL/GenBank/DDBJ databases">
        <title>Evolution of Trichinella species and genotypes.</title>
        <authorList>
            <person name="Korhonen P.K."/>
            <person name="Edoardo P."/>
            <person name="Giuseppe L.R."/>
            <person name="Gasser R.B."/>
        </authorList>
    </citation>
    <scope>NUCLEOTIDE SEQUENCE [LARGE SCALE GENOMIC DNA]</scope>
    <source>
        <strain evidence="1">ISS13</strain>
    </source>
</reference>
<dbReference type="EMBL" id="JYDR01000036">
    <property type="protein sequence ID" value="KRY73228.1"/>
    <property type="molecule type" value="Genomic_DNA"/>
</dbReference>
<protein>
    <submittedName>
        <fullName evidence="1">Uncharacterized protein</fullName>
    </submittedName>
</protein>
<dbReference type="Proteomes" id="UP000054632">
    <property type="component" value="Unassembled WGS sequence"/>
</dbReference>
<sequence length="81" mass="9580">MNEMKRKTKFYKTKQKEKTVFKEKNSKNLHDEWLAWKLCSASVDIRELQNGIGRNANGFGRTLPDCLFHEILQKSHMDPKI</sequence>
<comment type="caution">
    <text evidence="1">The sequence shown here is derived from an EMBL/GenBank/DDBJ whole genome shotgun (WGS) entry which is preliminary data.</text>
</comment>
<gene>
    <name evidence="1" type="ORF">T4A_2784</name>
</gene>
<evidence type="ECO:0000313" key="2">
    <source>
        <dbReference type="Proteomes" id="UP000054632"/>
    </source>
</evidence>
<name>A0A0V1EHR4_TRIPS</name>
<organism evidence="1 2">
    <name type="scientific">Trichinella pseudospiralis</name>
    <name type="common">Parasitic roundworm</name>
    <dbReference type="NCBI Taxonomy" id="6337"/>
    <lineage>
        <taxon>Eukaryota</taxon>
        <taxon>Metazoa</taxon>
        <taxon>Ecdysozoa</taxon>
        <taxon>Nematoda</taxon>
        <taxon>Enoplea</taxon>
        <taxon>Dorylaimia</taxon>
        <taxon>Trichinellida</taxon>
        <taxon>Trichinellidae</taxon>
        <taxon>Trichinella</taxon>
    </lineage>
</organism>
<accession>A0A0V1EHR4</accession>
<evidence type="ECO:0000313" key="1">
    <source>
        <dbReference type="EMBL" id="KRY73228.1"/>
    </source>
</evidence>
<dbReference type="AlphaFoldDB" id="A0A0V1EHR4"/>
<proteinExistence type="predicted"/>